<feature type="transmembrane region" description="Helical" evidence="2">
    <location>
        <begin position="275"/>
        <end position="293"/>
    </location>
</feature>
<feature type="transmembrane region" description="Helical" evidence="2">
    <location>
        <begin position="693"/>
        <end position="712"/>
    </location>
</feature>
<feature type="transmembrane region" description="Helical" evidence="2">
    <location>
        <begin position="718"/>
        <end position="735"/>
    </location>
</feature>
<keyword evidence="4" id="KW-1185">Reference proteome</keyword>
<feature type="coiled-coil region" evidence="1">
    <location>
        <begin position="487"/>
        <end position="514"/>
    </location>
</feature>
<evidence type="ECO:0000313" key="4">
    <source>
        <dbReference type="Proteomes" id="UP000051859"/>
    </source>
</evidence>
<reference evidence="3 4" key="1">
    <citation type="journal article" date="2015" name="Genome Announc.">
        <title>Expanding the biotechnology potential of lactobacilli through comparative genomics of 213 strains and associated genera.</title>
        <authorList>
            <person name="Sun Z."/>
            <person name="Harris H.M."/>
            <person name="McCann A."/>
            <person name="Guo C."/>
            <person name="Argimon S."/>
            <person name="Zhang W."/>
            <person name="Yang X."/>
            <person name="Jeffery I.B."/>
            <person name="Cooney J.C."/>
            <person name="Kagawa T.F."/>
            <person name="Liu W."/>
            <person name="Song Y."/>
            <person name="Salvetti E."/>
            <person name="Wrobel A."/>
            <person name="Rasinkangas P."/>
            <person name="Parkhill J."/>
            <person name="Rea M.C."/>
            <person name="O'Sullivan O."/>
            <person name="Ritari J."/>
            <person name="Douillard F.P."/>
            <person name="Paul Ross R."/>
            <person name="Yang R."/>
            <person name="Briner A.E."/>
            <person name="Felis G.E."/>
            <person name="de Vos W.M."/>
            <person name="Barrangou R."/>
            <person name="Klaenhammer T.R."/>
            <person name="Caufield P.W."/>
            <person name="Cui Y."/>
            <person name="Zhang H."/>
            <person name="O'Toole P.W."/>
        </authorList>
    </citation>
    <scope>NUCLEOTIDE SEQUENCE [LARGE SCALE GENOMIC DNA]</scope>
    <source>
        <strain evidence="3 4">DSM 18001</strain>
    </source>
</reference>
<organism evidence="3 4">
    <name type="scientific">Pediococcus stilesii</name>
    <dbReference type="NCBI Taxonomy" id="331679"/>
    <lineage>
        <taxon>Bacteria</taxon>
        <taxon>Bacillati</taxon>
        <taxon>Bacillota</taxon>
        <taxon>Bacilli</taxon>
        <taxon>Lactobacillales</taxon>
        <taxon>Lactobacillaceae</taxon>
        <taxon>Pediococcus</taxon>
    </lineage>
</organism>
<name>A0A0R2KVL9_9LACO</name>
<proteinExistence type="predicted"/>
<evidence type="ECO:0000313" key="3">
    <source>
        <dbReference type="EMBL" id="KRN93569.1"/>
    </source>
</evidence>
<keyword evidence="1" id="KW-0175">Coiled coil</keyword>
<dbReference type="EMBL" id="JQBX01000013">
    <property type="protein sequence ID" value="KRN93569.1"/>
    <property type="molecule type" value="Genomic_DNA"/>
</dbReference>
<evidence type="ECO:0008006" key="5">
    <source>
        <dbReference type="Google" id="ProtNLM"/>
    </source>
</evidence>
<protein>
    <recommendedName>
        <fullName evidence="5">Membrane transport protein MMPL domain-containing protein</fullName>
    </recommendedName>
</protein>
<feature type="transmembrane region" description="Helical" evidence="2">
    <location>
        <begin position="747"/>
        <end position="769"/>
    </location>
</feature>
<comment type="caution">
    <text evidence="3">The sequence shown here is derived from an EMBL/GenBank/DDBJ whole genome shotgun (WGS) entry which is preliminary data.</text>
</comment>
<keyword evidence="2" id="KW-0472">Membrane</keyword>
<feature type="transmembrane region" description="Helical" evidence="2">
    <location>
        <begin position="250"/>
        <end position="268"/>
    </location>
</feature>
<evidence type="ECO:0000256" key="1">
    <source>
        <dbReference type="SAM" id="Coils"/>
    </source>
</evidence>
<keyword evidence="2" id="KW-0812">Transmembrane</keyword>
<dbReference type="STRING" id="331679.IV81_GL000454"/>
<keyword evidence="2" id="KW-1133">Transmembrane helix</keyword>
<gene>
    <name evidence="3" type="ORF">IV81_GL000454</name>
</gene>
<sequence>MNKKIIWEFIKMSRKQHYLIGLFWLTFIALAFFSDYSKSVPDQIYPKGTEINLIFSNPHGRLTTSQTSKIARTMDGIKKDSKALGLAHFISPDDTFITRYFQKAADQSVLVYQVTLQHSSDLKQIEQRSKISDINVKITKPTSKLRLATAKLSMAKLFILIGLWIITGLFFRSLTTPLIVSILCLITEYCSRFLAHTWSTLFHFKLAEVSGFLILFFSFLILPIILISILKEFSNTIESDPSATRILARWKIIGFQTTFMSTTLMWMIPHVKSEILLNLSLCIPLIFLIWLIINTLLPLFTTYLGEITFWPGPAWIFEKENHSWHYLTNLAYRFPKLGFILIGAGIMAICIQSAHLAPKQTIRFETNPHLIREPQRIIKLNLLSSVKFRIPSQFREIDRLTMNLKKDSDVKSVTSVTQPLGKTWTKFNTKHRLKASIQQLQSTKTTLETIKAEIKESQGEISELTVGDLNSKLNLLQKDLDTNVLNIDQVLKQAENLNTTLNSTNESIQNQRSKISDPLMLEDTARIKDLLSKLKTNTINILTLKENAKIISLKQSSIQTDITVLNKTLVELSDGLNQLLTKVSSSLDRCQLSIEDLNELANANILDDIFIGQAALKDSSFYQSFKTYTTAQGKTTTFEIELKDQADAELYRNKLQKKVDDFINHTSLEKCDYTLSGSALQGLDSFKSAKFSIFPYVLISALLLGILCPNIGLLKTVVALLVAGLSTELSNVLLINLKVVENIEINLFTNILSILVLTLLSIIILNWPAPFYQHPLDQLKKAFEQTDQIINLSSMVVFTFSSGLFLTHDPLLTSISLILGMTTLCYLILFPLLSVSFYRLIYKLNFNNLPTQSNHQKS</sequence>
<accession>A0A0R2KVL9</accession>
<feature type="transmembrane region" description="Helical" evidence="2">
    <location>
        <begin position="207"/>
        <end position="230"/>
    </location>
</feature>
<dbReference type="AlphaFoldDB" id="A0A0R2KVL9"/>
<feature type="transmembrane region" description="Helical" evidence="2">
    <location>
        <begin position="337"/>
        <end position="357"/>
    </location>
</feature>
<feature type="transmembrane region" description="Helical" evidence="2">
    <location>
        <begin position="818"/>
        <end position="841"/>
    </location>
</feature>
<dbReference type="Proteomes" id="UP000051859">
    <property type="component" value="Unassembled WGS sequence"/>
</dbReference>
<feature type="transmembrane region" description="Helical" evidence="2">
    <location>
        <begin position="16"/>
        <end position="33"/>
    </location>
</feature>
<dbReference type="PATRIC" id="fig|331679.3.peg.460"/>
<evidence type="ECO:0000256" key="2">
    <source>
        <dbReference type="SAM" id="Phobius"/>
    </source>
</evidence>